<reference evidence="5" key="1">
    <citation type="submission" date="2021-01" db="EMBL/GenBank/DDBJ databases">
        <title>Whole genome shotgun sequence of Rugosimonospora africana NBRC 104875.</title>
        <authorList>
            <person name="Komaki H."/>
            <person name="Tamura T."/>
        </authorList>
    </citation>
    <scope>NUCLEOTIDE SEQUENCE</scope>
    <source>
        <strain evidence="5">NBRC 104875</strain>
    </source>
</reference>
<gene>
    <name evidence="5" type="primary">asnC</name>
    <name evidence="5" type="ORF">Raf01_56670</name>
</gene>
<comment type="caution">
    <text evidence="5">The sequence shown here is derived from an EMBL/GenBank/DDBJ whole genome shotgun (WGS) entry which is preliminary data.</text>
</comment>
<dbReference type="InterPro" id="IPR019887">
    <property type="entry name" value="Tscrpt_reg_AsnC/Lrp_C"/>
</dbReference>
<dbReference type="InterPro" id="IPR000485">
    <property type="entry name" value="AsnC-type_HTH_dom"/>
</dbReference>
<dbReference type="GO" id="GO:0043200">
    <property type="term" value="P:response to amino acid"/>
    <property type="evidence" value="ECO:0007669"/>
    <property type="project" value="TreeGrafter"/>
</dbReference>
<dbReference type="SMART" id="SM00344">
    <property type="entry name" value="HTH_ASNC"/>
    <property type="match status" value="2"/>
</dbReference>
<dbReference type="Pfam" id="PF01037">
    <property type="entry name" value="AsnC_trans_reg"/>
    <property type="match status" value="1"/>
</dbReference>
<name>A0A8J3QXD0_9ACTN</name>
<sequence length="382" mass="41144">MEGAEHLDELDRRIVIALQGNGRASWTEIAEQCGTSVATVARRGQQLLRDGVVRVAVMPDIQHGGESDLFILRITCAPGTQMRVLGALSRRTDMRFLGLVTGAYDILAELNVRKEESLHTRIVNEIQAIDGVERCNTDLTLNTYKVAHDWSQQFGVGVDQKRAVEVHRCAPSHFDPADHKIIDLMAGDGRASFRSVAAALGVNESTVRRRFETLQGRGCIHLVTLVPAPALGFESEIILDISVAPAQLDSVARKLATYQGVRYVAATLSHNALMCELILPTTQDVFEFTNGTLGQLDGVLGWTASVVLLVVRRGFVETPWWHKGLSVPSRPDVPPAGPSLDDLVPSLDGASLIVSPVTGALSAVSPGAPVPESGGRARVRGC</sequence>
<dbReference type="PANTHER" id="PTHR30154">
    <property type="entry name" value="LEUCINE-RESPONSIVE REGULATORY PROTEIN"/>
    <property type="match status" value="1"/>
</dbReference>
<dbReference type="PRINTS" id="PR00033">
    <property type="entry name" value="HTHASNC"/>
</dbReference>
<evidence type="ECO:0000256" key="2">
    <source>
        <dbReference type="ARBA" id="ARBA00023125"/>
    </source>
</evidence>
<keyword evidence="6" id="KW-1185">Reference proteome</keyword>
<dbReference type="EMBL" id="BONZ01000055">
    <property type="protein sequence ID" value="GIH17495.1"/>
    <property type="molecule type" value="Genomic_DNA"/>
</dbReference>
<evidence type="ECO:0000259" key="4">
    <source>
        <dbReference type="PROSITE" id="PS50956"/>
    </source>
</evidence>
<dbReference type="SUPFAM" id="SSF46785">
    <property type="entry name" value="Winged helix' DNA-binding domain"/>
    <property type="match status" value="2"/>
</dbReference>
<dbReference type="GO" id="GO:0005829">
    <property type="term" value="C:cytosol"/>
    <property type="evidence" value="ECO:0007669"/>
    <property type="project" value="TreeGrafter"/>
</dbReference>
<dbReference type="Gene3D" id="3.30.70.920">
    <property type="match status" value="2"/>
</dbReference>
<proteinExistence type="predicted"/>
<keyword evidence="1" id="KW-0805">Transcription regulation</keyword>
<dbReference type="InterPro" id="IPR036388">
    <property type="entry name" value="WH-like_DNA-bd_sf"/>
</dbReference>
<dbReference type="InterPro" id="IPR036390">
    <property type="entry name" value="WH_DNA-bd_sf"/>
</dbReference>
<evidence type="ECO:0000313" key="6">
    <source>
        <dbReference type="Proteomes" id="UP000642748"/>
    </source>
</evidence>
<dbReference type="Gene3D" id="1.10.10.10">
    <property type="entry name" value="Winged helix-like DNA-binding domain superfamily/Winged helix DNA-binding domain"/>
    <property type="match status" value="2"/>
</dbReference>
<accession>A0A8J3QXD0</accession>
<dbReference type="InterPro" id="IPR019888">
    <property type="entry name" value="Tscrpt_reg_AsnC-like"/>
</dbReference>
<keyword evidence="3" id="KW-0804">Transcription</keyword>
<organism evidence="5 6">
    <name type="scientific">Rugosimonospora africana</name>
    <dbReference type="NCBI Taxonomy" id="556532"/>
    <lineage>
        <taxon>Bacteria</taxon>
        <taxon>Bacillati</taxon>
        <taxon>Actinomycetota</taxon>
        <taxon>Actinomycetes</taxon>
        <taxon>Micromonosporales</taxon>
        <taxon>Micromonosporaceae</taxon>
        <taxon>Rugosimonospora</taxon>
    </lineage>
</organism>
<dbReference type="SUPFAM" id="SSF54909">
    <property type="entry name" value="Dimeric alpha+beta barrel"/>
    <property type="match status" value="2"/>
</dbReference>
<dbReference type="GO" id="GO:0043565">
    <property type="term" value="F:sequence-specific DNA binding"/>
    <property type="evidence" value="ECO:0007669"/>
    <property type="project" value="InterPro"/>
</dbReference>
<evidence type="ECO:0000313" key="5">
    <source>
        <dbReference type="EMBL" id="GIH17495.1"/>
    </source>
</evidence>
<dbReference type="InterPro" id="IPR011008">
    <property type="entry name" value="Dimeric_a/b-barrel"/>
</dbReference>
<dbReference type="PROSITE" id="PS50956">
    <property type="entry name" value="HTH_ASNC_2"/>
    <property type="match status" value="1"/>
</dbReference>
<keyword evidence="2" id="KW-0238">DNA-binding</keyword>
<dbReference type="AlphaFoldDB" id="A0A8J3QXD0"/>
<dbReference type="PANTHER" id="PTHR30154:SF34">
    <property type="entry name" value="TRANSCRIPTIONAL REGULATOR AZLB"/>
    <property type="match status" value="1"/>
</dbReference>
<protein>
    <submittedName>
        <fullName evidence="5">AsnC family transcriptional regulator</fullName>
    </submittedName>
</protein>
<dbReference type="Pfam" id="PF13404">
    <property type="entry name" value="HTH_AsnC-type"/>
    <property type="match status" value="2"/>
</dbReference>
<dbReference type="Proteomes" id="UP000642748">
    <property type="component" value="Unassembled WGS sequence"/>
</dbReference>
<dbReference type="RefSeq" id="WP_203921048.1">
    <property type="nucleotide sequence ID" value="NZ_BONZ01000055.1"/>
</dbReference>
<feature type="domain" description="HTH asnC-type" evidence="4">
    <location>
        <begin position="7"/>
        <end position="67"/>
    </location>
</feature>
<evidence type="ECO:0000256" key="1">
    <source>
        <dbReference type="ARBA" id="ARBA00023015"/>
    </source>
</evidence>
<evidence type="ECO:0000256" key="3">
    <source>
        <dbReference type="ARBA" id="ARBA00023163"/>
    </source>
</evidence>